<organism evidence="6 7">
    <name type="scientific">Terriglobus albidus</name>
    <dbReference type="NCBI Taxonomy" id="1592106"/>
    <lineage>
        <taxon>Bacteria</taxon>
        <taxon>Pseudomonadati</taxon>
        <taxon>Acidobacteriota</taxon>
        <taxon>Terriglobia</taxon>
        <taxon>Terriglobales</taxon>
        <taxon>Acidobacteriaceae</taxon>
        <taxon>Terriglobus</taxon>
    </lineage>
</organism>
<feature type="domain" description="Cytochrome c" evidence="5">
    <location>
        <begin position="70"/>
        <end position="162"/>
    </location>
</feature>
<evidence type="ECO:0000256" key="2">
    <source>
        <dbReference type="ARBA" id="ARBA00022723"/>
    </source>
</evidence>
<dbReference type="GO" id="GO:0020037">
    <property type="term" value="F:heme binding"/>
    <property type="evidence" value="ECO:0007669"/>
    <property type="project" value="InterPro"/>
</dbReference>
<sequence>MRSAIVFILGIAAGLLVLPAIAYVYFVFGRPPVAVADDAFPFEKQVVRVPLHARIEAEMPKQPPIPASDENLVAGANIYREQCASCHGMKGHPSAFGASMYPQTPQLWQKHKNGVVGVSDDEPGMTYWRVKNGIRLTGMPSYQKLLNDTQLWQVSLLLSKADKPLPAAAEEAVSKPIAR</sequence>
<dbReference type="EMBL" id="CP042806">
    <property type="protein sequence ID" value="QEE30023.1"/>
    <property type="molecule type" value="Genomic_DNA"/>
</dbReference>
<dbReference type="InterPro" id="IPR009056">
    <property type="entry name" value="Cyt_c-like_dom"/>
</dbReference>
<dbReference type="RefSeq" id="WP_147649293.1">
    <property type="nucleotide sequence ID" value="NZ_CP042806.1"/>
</dbReference>
<dbReference type="OrthoDB" id="9808312at2"/>
<evidence type="ECO:0000313" key="7">
    <source>
        <dbReference type="Proteomes" id="UP000321820"/>
    </source>
</evidence>
<proteinExistence type="predicted"/>
<reference evidence="6 7" key="1">
    <citation type="submission" date="2019-08" db="EMBL/GenBank/DDBJ databases">
        <title>Complete genome sequence of Terriglobus albidus strain ORNL.</title>
        <authorList>
            <person name="Podar M."/>
        </authorList>
    </citation>
    <scope>NUCLEOTIDE SEQUENCE [LARGE SCALE GENOMIC DNA]</scope>
    <source>
        <strain evidence="6 7">ORNL</strain>
    </source>
</reference>
<keyword evidence="7" id="KW-1185">Reference proteome</keyword>
<evidence type="ECO:0000313" key="6">
    <source>
        <dbReference type="EMBL" id="QEE30023.1"/>
    </source>
</evidence>
<evidence type="ECO:0000256" key="4">
    <source>
        <dbReference type="PROSITE-ProRule" id="PRU00433"/>
    </source>
</evidence>
<dbReference type="KEGG" id="talb:FTW19_19795"/>
<protein>
    <submittedName>
        <fullName evidence="6">Cytochrome c</fullName>
    </submittedName>
</protein>
<dbReference type="Pfam" id="PF13442">
    <property type="entry name" value="Cytochrome_CBB3"/>
    <property type="match status" value="1"/>
</dbReference>
<dbReference type="SUPFAM" id="SSF46626">
    <property type="entry name" value="Cytochrome c"/>
    <property type="match status" value="1"/>
</dbReference>
<dbReference type="GO" id="GO:0009055">
    <property type="term" value="F:electron transfer activity"/>
    <property type="evidence" value="ECO:0007669"/>
    <property type="project" value="InterPro"/>
</dbReference>
<dbReference type="AlphaFoldDB" id="A0A5B9ECX9"/>
<evidence type="ECO:0000259" key="5">
    <source>
        <dbReference type="PROSITE" id="PS51007"/>
    </source>
</evidence>
<dbReference type="Proteomes" id="UP000321820">
    <property type="component" value="Chromosome"/>
</dbReference>
<evidence type="ECO:0000256" key="1">
    <source>
        <dbReference type="ARBA" id="ARBA00022617"/>
    </source>
</evidence>
<dbReference type="PROSITE" id="PS51007">
    <property type="entry name" value="CYTC"/>
    <property type="match status" value="1"/>
</dbReference>
<dbReference type="GO" id="GO:0046872">
    <property type="term" value="F:metal ion binding"/>
    <property type="evidence" value="ECO:0007669"/>
    <property type="project" value="UniProtKB-KW"/>
</dbReference>
<keyword evidence="2 4" id="KW-0479">Metal-binding</keyword>
<accession>A0A5B9ECX9</accession>
<keyword evidence="1 4" id="KW-0349">Heme</keyword>
<keyword evidence="3 4" id="KW-0408">Iron</keyword>
<evidence type="ECO:0000256" key="3">
    <source>
        <dbReference type="ARBA" id="ARBA00023004"/>
    </source>
</evidence>
<dbReference type="Gene3D" id="1.10.760.10">
    <property type="entry name" value="Cytochrome c-like domain"/>
    <property type="match status" value="1"/>
</dbReference>
<dbReference type="InterPro" id="IPR036909">
    <property type="entry name" value="Cyt_c-like_dom_sf"/>
</dbReference>
<gene>
    <name evidence="6" type="ORF">FTW19_19795</name>
</gene>
<name>A0A5B9ECX9_9BACT</name>